<dbReference type="EMBL" id="JAMZIH010000621">
    <property type="protein sequence ID" value="KAJ1679076.1"/>
    <property type="molecule type" value="Genomic_DNA"/>
</dbReference>
<feature type="non-terminal residue" evidence="1">
    <location>
        <position position="379"/>
    </location>
</feature>
<proteinExistence type="predicted"/>
<protein>
    <submittedName>
        <fullName evidence="1">Uncharacterized protein</fullName>
    </submittedName>
</protein>
<keyword evidence="2" id="KW-1185">Reference proteome</keyword>
<name>A0ACC1HUS8_9FUNG</name>
<sequence>MDIDPSATAASGVGRGLALKFRRYWNSYLWKVDLHIIPIFCVIYAFAVMDRNNIGNAKVAGMDKILGLHGEQFNWVSSSLFFTYIFCDIPANLMLKRTRPTLWFPFLTISWATICMSMAAAKNYASLIILRLFLGAFEAGLVPGFIYYISFWYTKRQQGPRLSIFFSAGTFAGIFAGPLAAGLTNIRGSLHEYQYIFLIEGAITALLGIVLYFVISDYPEKAKFLTREEREAAVEVLSTEQALASKRRINYSRIPYFLLDWKLWFYAIIFWIAATAGSTQAIFGPTLILSMGYTSTKAQIMSSLPSTCGFASQILSMFIPRLFRHLSLLIMAYATLACACYIVLATATANHVRLAFLCIGNFAISPIMPWVSLWMLNNT</sequence>
<evidence type="ECO:0000313" key="2">
    <source>
        <dbReference type="Proteomes" id="UP001145114"/>
    </source>
</evidence>
<organism evidence="1 2">
    <name type="scientific">Spiromyces aspiralis</name>
    <dbReference type="NCBI Taxonomy" id="68401"/>
    <lineage>
        <taxon>Eukaryota</taxon>
        <taxon>Fungi</taxon>
        <taxon>Fungi incertae sedis</taxon>
        <taxon>Zoopagomycota</taxon>
        <taxon>Kickxellomycotina</taxon>
        <taxon>Kickxellomycetes</taxon>
        <taxon>Kickxellales</taxon>
        <taxon>Kickxellaceae</taxon>
        <taxon>Spiromyces</taxon>
    </lineage>
</organism>
<comment type="caution">
    <text evidence="1">The sequence shown here is derived from an EMBL/GenBank/DDBJ whole genome shotgun (WGS) entry which is preliminary data.</text>
</comment>
<gene>
    <name evidence="1" type="ORF">EV182_002775</name>
</gene>
<accession>A0ACC1HUS8</accession>
<reference evidence="1" key="1">
    <citation type="submission" date="2022-06" db="EMBL/GenBank/DDBJ databases">
        <title>Phylogenomic reconstructions and comparative analyses of Kickxellomycotina fungi.</title>
        <authorList>
            <person name="Reynolds N.K."/>
            <person name="Stajich J.E."/>
            <person name="Barry K."/>
            <person name="Grigoriev I.V."/>
            <person name="Crous P."/>
            <person name="Smith M.E."/>
        </authorList>
    </citation>
    <scope>NUCLEOTIDE SEQUENCE</scope>
    <source>
        <strain evidence="1">RSA 2271</strain>
    </source>
</reference>
<evidence type="ECO:0000313" key="1">
    <source>
        <dbReference type="EMBL" id="KAJ1679076.1"/>
    </source>
</evidence>
<dbReference type="Proteomes" id="UP001145114">
    <property type="component" value="Unassembled WGS sequence"/>
</dbReference>